<evidence type="ECO:0000313" key="5">
    <source>
        <dbReference type="EMBL" id="OGZ34258.1"/>
    </source>
</evidence>
<comment type="similarity">
    <text evidence="3">Belongs to the bacterial ribosomal protein bS16 family.</text>
</comment>
<feature type="compositionally biased region" description="Basic and acidic residues" evidence="4">
    <location>
        <begin position="116"/>
        <end position="140"/>
    </location>
</feature>
<evidence type="ECO:0000256" key="2">
    <source>
        <dbReference type="ARBA" id="ARBA00023274"/>
    </source>
</evidence>
<dbReference type="EMBL" id="MHMW01000016">
    <property type="protein sequence ID" value="OGZ34258.1"/>
    <property type="molecule type" value="Genomic_DNA"/>
</dbReference>
<evidence type="ECO:0000256" key="4">
    <source>
        <dbReference type="SAM" id="MobiDB-lite"/>
    </source>
</evidence>
<evidence type="ECO:0000313" key="6">
    <source>
        <dbReference type="Proteomes" id="UP000179099"/>
    </source>
</evidence>
<keyword evidence="2 3" id="KW-0687">Ribonucleoprotein</keyword>
<keyword evidence="1 3" id="KW-0689">Ribosomal protein</keyword>
<dbReference type="AlphaFoldDB" id="A0A1G2F9H2"/>
<dbReference type="InterPro" id="IPR000307">
    <property type="entry name" value="Ribosomal_bS16"/>
</dbReference>
<feature type="region of interest" description="Disordered" evidence="4">
    <location>
        <begin position="83"/>
        <end position="148"/>
    </location>
</feature>
<evidence type="ECO:0000256" key="1">
    <source>
        <dbReference type="ARBA" id="ARBA00022980"/>
    </source>
</evidence>
<dbReference type="NCBIfam" id="TIGR00002">
    <property type="entry name" value="S16"/>
    <property type="match status" value="1"/>
</dbReference>
<dbReference type="SUPFAM" id="SSF54565">
    <property type="entry name" value="Ribosomal protein S16"/>
    <property type="match status" value="1"/>
</dbReference>
<dbReference type="Proteomes" id="UP000179099">
    <property type="component" value="Unassembled WGS sequence"/>
</dbReference>
<proteinExistence type="inferred from homology"/>
<dbReference type="PANTHER" id="PTHR12919">
    <property type="entry name" value="30S RIBOSOMAL PROTEIN S16"/>
    <property type="match status" value="1"/>
</dbReference>
<organism evidence="5 6">
    <name type="scientific">Candidatus Portnoybacteria bacterium RBG_19FT_COMBO_36_7</name>
    <dbReference type="NCBI Taxonomy" id="1801992"/>
    <lineage>
        <taxon>Bacteria</taxon>
        <taxon>Candidatus Portnoyibacteriota</taxon>
    </lineage>
</organism>
<sequence length="148" mass="16899">MLIIRFTRRGRKNDPSFRLVVTEQSNPVKGKFLEELGFYNPKLKTKSFQKERILYWISKGAKCSATVNNLLISESIIEGKKVKAWRPKKKTGEAAAAKTEVKEEKKAPEVATEPAPEAKEEKVEEPVLEKKEEKAERQPESQEMPKNA</sequence>
<dbReference type="PANTHER" id="PTHR12919:SF20">
    <property type="entry name" value="SMALL RIBOSOMAL SUBUNIT PROTEIN BS16M"/>
    <property type="match status" value="1"/>
</dbReference>
<dbReference type="GO" id="GO:0005737">
    <property type="term" value="C:cytoplasm"/>
    <property type="evidence" value="ECO:0007669"/>
    <property type="project" value="UniProtKB-ARBA"/>
</dbReference>
<name>A0A1G2F9H2_9BACT</name>
<accession>A0A1G2F9H2</accession>
<comment type="caution">
    <text evidence="5">The sequence shown here is derived from an EMBL/GenBank/DDBJ whole genome shotgun (WGS) entry which is preliminary data.</text>
</comment>
<dbReference type="HAMAP" id="MF_00385">
    <property type="entry name" value="Ribosomal_bS16"/>
    <property type="match status" value="1"/>
</dbReference>
<feature type="compositionally biased region" description="Basic and acidic residues" evidence="4">
    <location>
        <begin position="99"/>
        <end position="108"/>
    </location>
</feature>
<dbReference type="GO" id="GO:0006412">
    <property type="term" value="P:translation"/>
    <property type="evidence" value="ECO:0007669"/>
    <property type="project" value="UniProtKB-UniRule"/>
</dbReference>
<dbReference type="GO" id="GO:0015935">
    <property type="term" value="C:small ribosomal subunit"/>
    <property type="evidence" value="ECO:0007669"/>
    <property type="project" value="TreeGrafter"/>
</dbReference>
<protein>
    <recommendedName>
        <fullName evidence="3">Small ribosomal subunit protein bS16</fullName>
    </recommendedName>
</protein>
<dbReference type="STRING" id="1801992.A2Y98_00110"/>
<dbReference type="Gene3D" id="3.30.1320.10">
    <property type="match status" value="1"/>
</dbReference>
<dbReference type="GO" id="GO:0003735">
    <property type="term" value="F:structural constituent of ribosome"/>
    <property type="evidence" value="ECO:0007669"/>
    <property type="project" value="InterPro"/>
</dbReference>
<dbReference type="Pfam" id="PF00886">
    <property type="entry name" value="Ribosomal_S16"/>
    <property type="match status" value="1"/>
</dbReference>
<dbReference type="InterPro" id="IPR023803">
    <property type="entry name" value="Ribosomal_bS16_dom_sf"/>
</dbReference>
<reference evidence="5 6" key="1">
    <citation type="journal article" date="2016" name="Nat. Commun.">
        <title>Thousands of microbial genomes shed light on interconnected biogeochemical processes in an aquifer system.</title>
        <authorList>
            <person name="Anantharaman K."/>
            <person name="Brown C.T."/>
            <person name="Hug L.A."/>
            <person name="Sharon I."/>
            <person name="Castelle C.J."/>
            <person name="Probst A.J."/>
            <person name="Thomas B.C."/>
            <person name="Singh A."/>
            <person name="Wilkins M.J."/>
            <person name="Karaoz U."/>
            <person name="Brodie E.L."/>
            <person name="Williams K.H."/>
            <person name="Hubbard S.S."/>
            <person name="Banfield J.F."/>
        </authorList>
    </citation>
    <scope>NUCLEOTIDE SEQUENCE [LARGE SCALE GENOMIC DNA]</scope>
</reference>
<evidence type="ECO:0000256" key="3">
    <source>
        <dbReference type="HAMAP-Rule" id="MF_00385"/>
    </source>
</evidence>
<gene>
    <name evidence="3" type="primary">rpsP</name>
    <name evidence="5" type="ORF">A2Y98_00110</name>
</gene>